<evidence type="ECO:0000313" key="4">
    <source>
        <dbReference type="EMBL" id="CAK8683250.1"/>
    </source>
</evidence>
<evidence type="ECO:0000256" key="2">
    <source>
        <dbReference type="SAM" id="SignalP"/>
    </source>
</evidence>
<dbReference type="InterPro" id="IPR036249">
    <property type="entry name" value="Thioredoxin-like_sf"/>
</dbReference>
<comment type="caution">
    <text evidence="4">The sequence shown here is derived from an EMBL/GenBank/DDBJ whole genome shotgun (WGS) entry which is preliminary data.</text>
</comment>
<feature type="signal peptide" evidence="2">
    <location>
        <begin position="1"/>
        <end position="20"/>
    </location>
</feature>
<proteinExistence type="predicted"/>
<keyword evidence="1" id="KW-0812">Transmembrane</keyword>
<reference evidence="4 5" key="1">
    <citation type="submission" date="2024-02" db="EMBL/GenBank/DDBJ databases">
        <authorList>
            <person name="Daric V."/>
            <person name="Darras S."/>
        </authorList>
    </citation>
    <scope>NUCLEOTIDE SEQUENCE [LARGE SCALE GENOMIC DNA]</scope>
</reference>
<organism evidence="4 5">
    <name type="scientific">Clavelina lepadiformis</name>
    <name type="common">Light-bulb sea squirt</name>
    <name type="synonym">Ascidia lepadiformis</name>
    <dbReference type="NCBI Taxonomy" id="159417"/>
    <lineage>
        <taxon>Eukaryota</taxon>
        <taxon>Metazoa</taxon>
        <taxon>Chordata</taxon>
        <taxon>Tunicata</taxon>
        <taxon>Ascidiacea</taxon>
        <taxon>Aplousobranchia</taxon>
        <taxon>Clavelinidae</taxon>
        <taxon>Clavelina</taxon>
    </lineage>
</organism>
<dbReference type="EMBL" id="CAWYQH010000097">
    <property type="protein sequence ID" value="CAK8683250.1"/>
    <property type="molecule type" value="Genomic_DNA"/>
</dbReference>
<keyword evidence="2" id="KW-0732">Signal</keyword>
<keyword evidence="5" id="KW-1185">Reference proteome</keyword>
<dbReference type="SUPFAM" id="SSF52833">
    <property type="entry name" value="Thioredoxin-like"/>
    <property type="match status" value="1"/>
</dbReference>
<accession>A0ABP0FZ80</accession>
<gene>
    <name evidence="4" type="ORF">CVLEPA_LOCUS14342</name>
</gene>
<dbReference type="Pfam" id="PF00085">
    <property type="entry name" value="Thioredoxin"/>
    <property type="match status" value="1"/>
</dbReference>
<dbReference type="Proteomes" id="UP001642483">
    <property type="component" value="Unassembled WGS sequence"/>
</dbReference>
<name>A0ABP0FZ80_CLALP</name>
<protein>
    <recommendedName>
        <fullName evidence="3">Thioredoxin domain-containing protein</fullName>
    </recommendedName>
</protein>
<dbReference type="CDD" id="cd02961">
    <property type="entry name" value="PDI_a_family"/>
    <property type="match status" value="1"/>
</dbReference>
<evidence type="ECO:0000256" key="1">
    <source>
        <dbReference type="SAM" id="Phobius"/>
    </source>
</evidence>
<keyword evidence="1" id="KW-1133">Transmembrane helix</keyword>
<feature type="chain" id="PRO_5046062213" description="Thioredoxin domain-containing protein" evidence="2">
    <location>
        <begin position="21"/>
        <end position="315"/>
    </location>
</feature>
<evidence type="ECO:0000259" key="3">
    <source>
        <dbReference type="Pfam" id="PF00085"/>
    </source>
</evidence>
<keyword evidence="1" id="KW-0472">Membrane</keyword>
<dbReference type="InterPro" id="IPR013766">
    <property type="entry name" value="Thioredoxin_domain"/>
</dbReference>
<evidence type="ECO:0000313" key="5">
    <source>
        <dbReference type="Proteomes" id="UP001642483"/>
    </source>
</evidence>
<dbReference type="PANTHER" id="PTHR19991">
    <property type="entry name" value="L 2 01289"/>
    <property type="match status" value="1"/>
</dbReference>
<feature type="transmembrane region" description="Helical" evidence="1">
    <location>
        <begin position="285"/>
        <end position="306"/>
    </location>
</feature>
<feature type="domain" description="Thioredoxin" evidence="3">
    <location>
        <begin position="28"/>
        <end position="107"/>
    </location>
</feature>
<sequence>MKFIICFIVTFLSVFNGGTSEFDPNAVSHTTKAELLSMIEEEKEVLVYFYTNFEDCLQCKEKMPQFHETAVYLEKLEEGKVKSYKLAIKFPEYGVNSFPQLIFFHGKIPFRYDKPDEFTPDNILDWVEEAKQTPLPELSDETFEHLTQASTGATTGDWLIMFANGQRPECMKPNLPDLATTAARLRRRKNVAIVNTSVCPVIGKRFEIHPQNHCVKLLFFHRTEMYHYDKTDRSSAALLKYVLQDYSKDEVLKIPPPLDHKNAELESMIAALKAHFLEHANMSQLTFFSGVGFGLLGVFAALLFILRRYRKKKLL</sequence>
<dbReference type="Gene3D" id="3.40.30.10">
    <property type="entry name" value="Glutaredoxin"/>
    <property type="match status" value="1"/>
</dbReference>
<dbReference type="PANTHER" id="PTHR19991:SF2">
    <property type="entry name" value="GH08893P"/>
    <property type="match status" value="1"/>
</dbReference>